<dbReference type="InterPro" id="IPR005303">
    <property type="entry name" value="MOCOS_middle"/>
</dbReference>
<feature type="domain" description="MOSC" evidence="1">
    <location>
        <begin position="128"/>
        <end position="275"/>
    </location>
</feature>
<dbReference type="PROSITE" id="PS51340">
    <property type="entry name" value="MOSC"/>
    <property type="match status" value="1"/>
</dbReference>
<dbReference type="SUPFAM" id="SSF50800">
    <property type="entry name" value="PK beta-barrel domain-like"/>
    <property type="match status" value="1"/>
</dbReference>
<evidence type="ECO:0000313" key="3">
    <source>
        <dbReference type="Proteomes" id="UP001501358"/>
    </source>
</evidence>
<dbReference type="Pfam" id="PF03476">
    <property type="entry name" value="MOSC_N"/>
    <property type="match status" value="1"/>
</dbReference>
<dbReference type="PANTHER" id="PTHR14237">
    <property type="entry name" value="MOLYBDOPTERIN COFACTOR SULFURASE MOSC"/>
    <property type="match status" value="1"/>
</dbReference>
<dbReference type="Proteomes" id="UP001501358">
    <property type="component" value="Unassembled WGS sequence"/>
</dbReference>
<dbReference type="InterPro" id="IPR011037">
    <property type="entry name" value="Pyrv_Knase-like_insert_dom_sf"/>
</dbReference>
<sequence>MTATHELVSLHLYPVKSLAGASPRTAVVEPWGLRGDRRWMLVDASGQVVTQREHARMALATAAPAAGGGIRLEGPGAEPLEVPVPDPGRGTVRVRIWQDEVEAVPAEEAASAWFGELLGAEVRLVHMDAPGSRRPIDPRYARPGETVSFADGFPLLLTTTASLDALNSLVAQGDFPEQGPLPMDRFRPSVVVAGGTAWEEDGWRRVRIGEVVLRVAKPCGRCVITTTDQRTGERGKEPLRTLARHRRIGDRLVFGQNLVPENGGTLRVGDPFTVLE</sequence>
<dbReference type="RefSeq" id="WP_344384271.1">
    <property type="nucleotide sequence ID" value="NZ_BAAATA010000022.1"/>
</dbReference>
<gene>
    <name evidence="2" type="ORF">GCM10010406_36560</name>
</gene>
<proteinExistence type="predicted"/>
<reference evidence="2 3" key="1">
    <citation type="journal article" date="2019" name="Int. J. Syst. Evol. Microbiol.">
        <title>The Global Catalogue of Microorganisms (GCM) 10K type strain sequencing project: providing services to taxonomists for standard genome sequencing and annotation.</title>
        <authorList>
            <consortium name="The Broad Institute Genomics Platform"/>
            <consortium name="The Broad Institute Genome Sequencing Center for Infectious Disease"/>
            <person name="Wu L."/>
            <person name="Ma J."/>
        </authorList>
    </citation>
    <scope>NUCLEOTIDE SEQUENCE [LARGE SCALE GENOMIC DNA]</scope>
    <source>
        <strain evidence="2 3">JCM 6307</strain>
    </source>
</reference>
<dbReference type="Pfam" id="PF03473">
    <property type="entry name" value="MOSC"/>
    <property type="match status" value="1"/>
</dbReference>
<protein>
    <submittedName>
        <fullName evidence="2">MOSC domain-containing protein</fullName>
    </submittedName>
</protein>
<organism evidence="2 3">
    <name type="scientific">Streptomyces thermolineatus</name>
    <dbReference type="NCBI Taxonomy" id="44033"/>
    <lineage>
        <taxon>Bacteria</taxon>
        <taxon>Bacillati</taxon>
        <taxon>Actinomycetota</taxon>
        <taxon>Actinomycetes</taxon>
        <taxon>Kitasatosporales</taxon>
        <taxon>Streptomycetaceae</taxon>
        <taxon>Streptomyces</taxon>
    </lineage>
</organism>
<keyword evidence="3" id="KW-1185">Reference proteome</keyword>
<dbReference type="PANTHER" id="PTHR14237:SF19">
    <property type="entry name" value="MITOCHONDRIAL AMIDOXIME REDUCING COMPONENT 1"/>
    <property type="match status" value="1"/>
</dbReference>
<evidence type="ECO:0000259" key="1">
    <source>
        <dbReference type="PROSITE" id="PS51340"/>
    </source>
</evidence>
<accession>A0ABN3M7H1</accession>
<dbReference type="EMBL" id="BAAATA010000022">
    <property type="protein sequence ID" value="GAA2496855.1"/>
    <property type="molecule type" value="Genomic_DNA"/>
</dbReference>
<dbReference type="SUPFAM" id="SSF141673">
    <property type="entry name" value="MOSC N-terminal domain-like"/>
    <property type="match status" value="1"/>
</dbReference>
<comment type="caution">
    <text evidence="2">The sequence shown here is derived from an EMBL/GenBank/DDBJ whole genome shotgun (WGS) entry which is preliminary data.</text>
</comment>
<name>A0ABN3M7H1_9ACTN</name>
<dbReference type="InterPro" id="IPR005302">
    <property type="entry name" value="MoCF_Sase_C"/>
</dbReference>
<evidence type="ECO:0000313" key="2">
    <source>
        <dbReference type="EMBL" id="GAA2496855.1"/>
    </source>
</evidence>